<dbReference type="RefSeq" id="WP_015936168.1">
    <property type="nucleotide sequence ID" value="NC_011886.1"/>
</dbReference>
<dbReference type="STRING" id="452863.Achl_0950"/>
<gene>
    <name evidence="2" type="ordered locus">Achl_0950</name>
</gene>
<reference evidence="2" key="1">
    <citation type="submission" date="2009-01" db="EMBL/GenBank/DDBJ databases">
        <title>Complete sequence of chromosome of Arthrobacter chlorophenolicus A6.</title>
        <authorList>
            <consortium name="US DOE Joint Genome Institute"/>
            <person name="Lucas S."/>
            <person name="Copeland A."/>
            <person name="Lapidus A."/>
            <person name="Glavina del Rio T."/>
            <person name="Tice H."/>
            <person name="Bruce D."/>
            <person name="Goodwin L."/>
            <person name="Pitluck S."/>
            <person name="Goltsman E."/>
            <person name="Clum A."/>
            <person name="Larimer F."/>
            <person name="Land M."/>
            <person name="Hauser L."/>
            <person name="Kyrpides N."/>
            <person name="Mikhailova N."/>
            <person name="Jansson J."/>
            <person name="Richardson P."/>
        </authorList>
    </citation>
    <scope>NUCLEOTIDE SEQUENCE [LARGE SCALE GENOMIC DNA]</scope>
    <source>
        <strain evidence="2">A6</strain>
    </source>
</reference>
<sequence length="209" mass="23173">MRLCCGNGDRRQRGWEGAAITHLVEHLEQYLGPISGGWSRDADGRPAHAQVVKFDDGPLDGVVAYSTLGLSRCALAMPGRAPIRIELLMLVRRGHFERYIPSMMQQLAEEMIHEGRAPLRGEVIGPRGPLDPDTRLEAFLVYSPYYQPDGFAVCEDVDGPIIIANLVPLFPAEANFAATHGWEALEGLLVEHDPDVDDWLRPPLPVHNH</sequence>
<evidence type="ECO:0000313" key="3">
    <source>
        <dbReference type="Proteomes" id="UP000002505"/>
    </source>
</evidence>
<dbReference type="Proteomes" id="UP000002505">
    <property type="component" value="Chromosome"/>
</dbReference>
<dbReference type="eggNOG" id="ENOG5032XWH">
    <property type="taxonomic scope" value="Bacteria"/>
</dbReference>
<dbReference type="InterPro" id="IPR020941">
    <property type="entry name" value="SUFU-like_domain"/>
</dbReference>
<feature type="domain" description="Suppressor of fused-like" evidence="1">
    <location>
        <begin position="47"/>
        <end position="198"/>
    </location>
</feature>
<accession>B8HDE0</accession>
<organism evidence="2 3">
    <name type="scientific">Pseudarthrobacter chlorophenolicus (strain ATCC 700700 / DSM 12829 / CIP 107037 / JCM 12360 / KCTC 9906 / NCIMB 13794 / A6)</name>
    <name type="common">Arthrobacter chlorophenolicus</name>
    <dbReference type="NCBI Taxonomy" id="452863"/>
    <lineage>
        <taxon>Bacteria</taxon>
        <taxon>Bacillati</taxon>
        <taxon>Actinomycetota</taxon>
        <taxon>Actinomycetes</taxon>
        <taxon>Micrococcales</taxon>
        <taxon>Micrococcaceae</taxon>
        <taxon>Pseudarthrobacter</taxon>
    </lineage>
</organism>
<dbReference type="AlphaFoldDB" id="B8HDE0"/>
<evidence type="ECO:0000259" key="1">
    <source>
        <dbReference type="Pfam" id="PF05076"/>
    </source>
</evidence>
<dbReference type="Pfam" id="PF05076">
    <property type="entry name" value="SUFU"/>
    <property type="match status" value="1"/>
</dbReference>
<name>B8HDE0_PSECP</name>
<keyword evidence="3" id="KW-1185">Reference proteome</keyword>
<proteinExistence type="predicted"/>
<evidence type="ECO:0000313" key="2">
    <source>
        <dbReference type="EMBL" id="ACL38945.1"/>
    </source>
</evidence>
<dbReference type="HOGENOM" id="CLU_113990_0_0_11"/>
<protein>
    <recommendedName>
        <fullName evidence="1">Suppressor of fused-like domain-containing protein</fullName>
    </recommendedName>
</protein>
<dbReference type="KEGG" id="ach:Achl_0950"/>
<dbReference type="EMBL" id="CP001341">
    <property type="protein sequence ID" value="ACL38945.1"/>
    <property type="molecule type" value="Genomic_DNA"/>
</dbReference>